<reference evidence="6" key="1">
    <citation type="journal article" date="2023" name="IMA Fungus">
        <title>Comparative genomic study of the Penicillium genus elucidates a diverse pangenome and 15 lateral gene transfer events.</title>
        <authorList>
            <person name="Petersen C."/>
            <person name="Sorensen T."/>
            <person name="Nielsen M.R."/>
            <person name="Sondergaard T.E."/>
            <person name="Sorensen J.L."/>
            <person name="Fitzpatrick D.A."/>
            <person name="Frisvad J.C."/>
            <person name="Nielsen K.L."/>
        </authorList>
    </citation>
    <scope>NUCLEOTIDE SEQUENCE</scope>
    <source>
        <strain evidence="6">IBT 15450</strain>
    </source>
</reference>
<evidence type="ECO:0000256" key="1">
    <source>
        <dbReference type="ARBA" id="ARBA00009865"/>
    </source>
</evidence>
<dbReference type="InterPro" id="IPR023296">
    <property type="entry name" value="Glyco_hydro_beta-prop_sf"/>
</dbReference>
<evidence type="ECO:0000256" key="2">
    <source>
        <dbReference type="ARBA" id="ARBA00022729"/>
    </source>
</evidence>
<keyword evidence="4 5" id="KW-0326">Glycosidase</keyword>
<keyword evidence="7" id="KW-1185">Reference proteome</keyword>
<dbReference type="InterPro" id="IPR051795">
    <property type="entry name" value="Glycosyl_Hydrlase_43"/>
</dbReference>
<sequence length="432" mass="47709">MCWSGMRPATDGRAKRFVWWNEAGLVPHSGPQTGGRIALATGGLYAPILRYHAGTYYIVCTNASLNPGEARAKKENFIVSSVNIWKGEWSVPVYFDFEGIDPSLFFDEGGRSYVQGSATPGPATRINNLRSTSSSGERYLKSAQYGEGLGVSIPKVPISSGAVGEHLGSFRIGHQKPYSDPVRTDEYIQHVGHCDIFQDGDGNWWATCLAMRKGMEGRYVLSRETHITPGTWDGEWLSLERVKTTVKNHSGAELKSSTLTAAPGVDYVYLRDARLDDYHTDDTSSAVTLTATPVDLSEPEVSPAFVGKRQRRLQEKSTAVVSRFHGSWAAAKLKFGIACYKDEHRYLRVYFDVADWAVVFEIANAAQGISRTTQEYRVFYATTSAPDPAWISLASVNTLEMTDPDFVGPVIGVFSVAEMDGLKVKFEELHFD</sequence>
<dbReference type="Proteomes" id="UP001219568">
    <property type="component" value="Unassembled WGS sequence"/>
</dbReference>
<dbReference type="Gene3D" id="2.60.120.200">
    <property type="match status" value="1"/>
</dbReference>
<dbReference type="AlphaFoldDB" id="A0AAD6N2I2"/>
<name>A0AAD6N2I2_PENCN</name>
<dbReference type="EMBL" id="JAQJZL010000016">
    <property type="protein sequence ID" value="KAJ6023532.1"/>
    <property type="molecule type" value="Genomic_DNA"/>
</dbReference>
<gene>
    <name evidence="6" type="ORF">N7460_013927</name>
</gene>
<evidence type="ECO:0000256" key="4">
    <source>
        <dbReference type="ARBA" id="ARBA00023295"/>
    </source>
</evidence>
<evidence type="ECO:0000256" key="3">
    <source>
        <dbReference type="ARBA" id="ARBA00022801"/>
    </source>
</evidence>
<comment type="caution">
    <text evidence="6">The sequence shown here is derived from an EMBL/GenBank/DDBJ whole genome shotgun (WGS) entry which is preliminary data.</text>
</comment>
<accession>A0AAD6N2I2</accession>
<dbReference type="PANTHER" id="PTHR42812:SF12">
    <property type="entry name" value="BETA-XYLOSIDASE-RELATED"/>
    <property type="match status" value="1"/>
</dbReference>
<keyword evidence="3 5" id="KW-0378">Hydrolase</keyword>
<organism evidence="6 7">
    <name type="scientific">Penicillium canescens</name>
    <dbReference type="NCBI Taxonomy" id="5083"/>
    <lineage>
        <taxon>Eukaryota</taxon>
        <taxon>Fungi</taxon>
        <taxon>Dikarya</taxon>
        <taxon>Ascomycota</taxon>
        <taxon>Pezizomycotina</taxon>
        <taxon>Eurotiomycetes</taxon>
        <taxon>Eurotiomycetidae</taxon>
        <taxon>Eurotiales</taxon>
        <taxon>Aspergillaceae</taxon>
        <taxon>Penicillium</taxon>
    </lineage>
</organism>
<reference evidence="6" key="2">
    <citation type="submission" date="2023-01" db="EMBL/GenBank/DDBJ databases">
        <authorList>
            <person name="Petersen C."/>
        </authorList>
    </citation>
    <scope>NUCLEOTIDE SEQUENCE</scope>
    <source>
        <strain evidence="6">IBT 15450</strain>
    </source>
</reference>
<dbReference type="GO" id="GO:0004553">
    <property type="term" value="F:hydrolase activity, hydrolyzing O-glycosyl compounds"/>
    <property type="evidence" value="ECO:0007669"/>
    <property type="project" value="InterPro"/>
</dbReference>
<dbReference type="SUPFAM" id="SSF75005">
    <property type="entry name" value="Arabinanase/levansucrase/invertase"/>
    <property type="match status" value="1"/>
</dbReference>
<proteinExistence type="inferred from homology"/>
<dbReference type="Gene3D" id="2.115.10.20">
    <property type="entry name" value="Glycosyl hydrolase domain, family 43"/>
    <property type="match status" value="2"/>
</dbReference>
<evidence type="ECO:0000313" key="6">
    <source>
        <dbReference type="EMBL" id="KAJ6023532.1"/>
    </source>
</evidence>
<dbReference type="PANTHER" id="PTHR42812">
    <property type="entry name" value="BETA-XYLOSIDASE"/>
    <property type="match status" value="1"/>
</dbReference>
<protein>
    <submittedName>
        <fullName evidence="6">Uncharacterized protein</fullName>
    </submittedName>
</protein>
<dbReference type="Pfam" id="PF04616">
    <property type="entry name" value="Glyco_hydro_43"/>
    <property type="match status" value="1"/>
</dbReference>
<dbReference type="GO" id="GO:0005975">
    <property type="term" value="P:carbohydrate metabolic process"/>
    <property type="evidence" value="ECO:0007669"/>
    <property type="project" value="InterPro"/>
</dbReference>
<evidence type="ECO:0000256" key="5">
    <source>
        <dbReference type="RuleBase" id="RU361187"/>
    </source>
</evidence>
<dbReference type="InterPro" id="IPR006710">
    <property type="entry name" value="Glyco_hydro_43"/>
</dbReference>
<comment type="similarity">
    <text evidence="1 5">Belongs to the glycosyl hydrolase 43 family.</text>
</comment>
<evidence type="ECO:0000313" key="7">
    <source>
        <dbReference type="Proteomes" id="UP001219568"/>
    </source>
</evidence>
<keyword evidence="2" id="KW-0732">Signal</keyword>